<keyword evidence="3 5" id="KW-1133">Transmembrane helix</keyword>
<evidence type="ECO:0000256" key="1">
    <source>
        <dbReference type="ARBA" id="ARBA00004141"/>
    </source>
</evidence>
<feature type="transmembrane region" description="Helical" evidence="5">
    <location>
        <begin position="30"/>
        <end position="47"/>
    </location>
</feature>
<evidence type="ECO:0000313" key="7">
    <source>
        <dbReference type="EMBL" id="MDR6219612.1"/>
    </source>
</evidence>
<evidence type="ECO:0000259" key="6">
    <source>
        <dbReference type="Pfam" id="PF04932"/>
    </source>
</evidence>
<feature type="transmembrane region" description="Helical" evidence="5">
    <location>
        <begin position="166"/>
        <end position="184"/>
    </location>
</feature>
<evidence type="ECO:0000256" key="2">
    <source>
        <dbReference type="ARBA" id="ARBA00022692"/>
    </source>
</evidence>
<evidence type="ECO:0000256" key="5">
    <source>
        <dbReference type="SAM" id="Phobius"/>
    </source>
</evidence>
<sequence>MKVMIWQICLSIFILVSVLISNLVFVNNDIIFGLSIIIQCSIAILSINNFDPRRKNVEIYYKWFILFMVPNIIIGIAQAITGNPLFIDSVIGAQGLDTNKINNIWQFGENTRSFGLFYSNGYYALYLVGFACFAAYLTRKNKAILLATLIISATALYFTYTRTAYVQSLTAAVALFILLACLKWKLKPPIVFAMQCLCSISIFYFILMYGIGSSNAQDLSNSQSLIIRYENWEKIVNFMFSKPYNLIFGTGVSANDIIITDIIKKSNLATNYSIIVDNGYLAYVIYGGLILLFLQLFLQYKIFRSIYSNILLNKYIFLLPALVFLSSMPIYNMFGNLNSSILILSIAPILLSRRQ</sequence>
<feature type="transmembrane region" description="Helical" evidence="5">
    <location>
        <begin position="59"/>
        <end position="80"/>
    </location>
</feature>
<dbReference type="EMBL" id="JAVDQK010000008">
    <property type="protein sequence ID" value="MDR6219612.1"/>
    <property type="molecule type" value="Genomic_DNA"/>
</dbReference>
<organism evidence="7 8">
    <name type="scientific">Deinococcus soli</name>
    <name type="common">ex Cha et al. 2016</name>
    <dbReference type="NCBI Taxonomy" id="1309411"/>
    <lineage>
        <taxon>Bacteria</taxon>
        <taxon>Thermotogati</taxon>
        <taxon>Deinococcota</taxon>
        <taxon>Deinococci</taxon>
        <taxon>Deinococcales</taxon>
        <taxon>Deinococcaceae</taxon>
        <taxon>Deinococcus</taxon>
    </lineage>
</organism>
<keyword evidence="2 5" id="KW-0812">Transmembrane</keyword>
<feature type="transmembrane region" description="Helical" evidence="5">
    <location>
        <begin position="280"/>
        <end position="298"/>
    </location>
</feature>
<feature type="transmembrane region" description="Helical" evidence="5">
    <location>
        <begin position="143"/>
        <end position="160"/>
    </location>
</feature>
<comment type="subcellular location">
    <subcellularLocation>
        <location evidence="1">Membrane</location>
        <topology evidence="1">Multi-pass membrane protein</topology>
    </subcellularLocation>
</comment>
<name>A0AAE3XDU3_9DEIO</name>
<feature type="transmembrane region" description="Helical" evidence="5">
    <location>
        <begin position="310"/>
        <end position="327"/>
    </location>
</feature>
<gene>
    <name evidence="7" type="ORF">J2Y00_003216</name>
</gene>
<dbReference type="InterPro" id="IPR007016">
    <property type="entry name" value="O-antigen_ligase-rel_domated"/>
</dbReference>
<evidence type="ECO:0000256" key="4">
    <source>
        <dbReference type="ARBA" id="ARBA00023136"/>
    </source>
</evidence>
<dbReference type="RefSeq" id="WP_309855865.1">
    <property type="nucleotide sequence ID" value="NZ_JAVDQJ010000007.1"/>
</dbReference>
<evidence type="ECO:0000313" key="8">
    <source>
        <dbReference type="Proteomes" id="UP001185331"/>
    </source>
</evidence>
<protein>
    <recommendedName>
        <fullName evidence="6">O-antigen ligase-related domain-containing protein</fullName>
    </recommendedName>
</protein>
<evidence type="ECO:0000256" key="3">
    <source>
        <dbReference type="ARBA" id="ARBA00022989"/>
    </source>
</evidence>
<dbReference type="Proteomes" id="UP001185331">
    <property type="component" value="Unassembled WGS sequence"/>
</dbReference>
<feature type="transmembrane region" description="Helical" evidence="5">
    <location>
        <begin position="191"/>
        <end position="211"/>
    </location>
</feature>
<feature type="transmembrane region" description="Helical" evidence="5">
    <location>
        <begin position="116"/>
        <end position="136"/>
    </location>
</feature>
<keyword evidence="4 5" id="KW-0472">Membrane</keyword>
<proteinExistence type="predicted"/>
<dbReference type="AlphaFoldDB" id="A0AAE3XDU3"/>
<feature type="transmembrane region" description="Helical" evidence="5">
    <location>
        <begin position="5"/>
        <end position="24"/>
    </location>
</feature>
<reference evidence="7" key="1">
    <citation type="submission" date="2023-07" db="EMBL/GenBank/DDBJ databases">
        <title>Sorghum-associated microbial communities from plants grown in Nebraska, USA.</title>
        <authorList>
            <person name="Schachtman D."/>
        </authorList>
    </citation>
    <scope>NUCLEOTIDE SEQUENCE</scope>
    <source>
        <strain evidence="7">BE330</strain>
    </source>
</reference>
<dbReference type="GO" id="GO:0016020">
    <property type="term" value="C:membrane"/>
    <property type="evidence" value="ECO:0007669"/>
    <property type="project" value="UniProtKB-SubCell"/>
</dbReference>
<feature type="transmembrane region" description="Helical" evidence="5">
    <location>
        <begin position="333"/>
        <end position="351"/>
    </location>
</feature>
<feature type="domain" description="O-antigen ligase-related" evidence="6">
    <location>
        <begin position="148"/>
        <end position="294"/>
    </location>
</feature>
<dbReference type="Pfam" id="PF04932">
    <property type="entry name" value="Wzy_C"/>
    <property type="match status" value="1"/>
</dbReference>
<comment type="caution">
    <text evidence="7">The sequence shown here is derived from an EMBL/GenBank/DDBJ whole genome shotgun (WGS) entry which is preliminary data.</text>
</comment>
<accession>A0AAE3XDU3</accession>